<dbReference type="Proteomes" id="UP001341840">
    <property type="component" value="Unassembled WGS sequence"/>
</dbReference>
<protein>
    <submittedName>
        <fullName evidence="3">Uncharacterized protein</fullName>
    </submittedName>
</protein>
<dbReference type="Gene3D" id="1.20.5.4090">
    <property type="match status" value="1"/>
</dbReference>
<evidence type="ECO:0000313" key="4">
    <source>
        <dbReference type="Proteomes" id="UP001341840"/>
    </source>
</evidence>
<feature type="region of interest" description="Disordered" evidence="2">
    <location>
        <begin position="145"/>
        <end position="181"/>
    </location>
</feature>
<comment type="caution">
    <text evidence="3">The sequence shown here is derived from an EMBL/GenBank/DDBJ whole genome shotgun (WGS) entry which is preliminary data.</text>
</comment>
<evidence type="ECO:0000256" key="2">
    <source>
        <dbReference type="SAM" id="MobiDB-lite"/>
    </source>
</evidence>
<name>A0ABU6XIN1_9FABA</name>
<feature type="compositionally biased region" description="Pro residues" evidence="2">
    <location>
        <begin position="161"/>
        <end position="170"/>
    </location>
</feature>
<evidence type="ECO:0000313" key="3">
    <source>
        <dbReference type="EMBL" id="MED6197777.1"/>
    </source>
</evidence>
<keyword evidence="1" id="KW-0175">Coiled coil</keyword>
<gene>
    <name evidence="3" type="ORF">PIB30_059842</name>
</gene>
<sequence>MAEVFKQTHTLKANKEKFADKRSSDIWLNCIRANDKNRIFSIGGFLASTLRTYVFAPQASSVSFTSPAPASQEEAVDLREQVHLLNQNIQDMARQLHESEERYQALHDELSRRPSVLDPEVEVLKEQLRQELRLIQEHRRQMDVAGEQMHAGASYAAHDLPLPPPPPPAPRDNDDANYVDP</sequence>
<proteinExistence type="predicted"/>
<keyword evidence="4" id="KW-1185">Reference proteome</keyword>
<feature type="coiled-coil region" evidence="1">
    <location>
        <begin position="75"/>
        <end position="141"/>
    </location>
</feature>
<reference evidence="3 4" key="1">
    <citation type="journal article" date="2023" name="Plants (Basel)">
        <title>Bridging the Gap: Combining Genomics and Transcriptomics Approaches to Understand Stylosanthes scabra, an Orphan Legume from the Brazilian Caatinga.</title>
        <authorList>
            <person name="Ferreira-Neto J.R.C."/>
            <person name="da Silva M.D."/>
            <person name="Binneck E."/>
            <person name="de Melo N.F."/>
            <person name="da Silva R.H."/>
            <person name="de Melo A.L.T.M."/>
            <person name="Pandolfi V."/>
            <person name="Bustamante F.O."/>
            <person name="Brasileiro-Vidal A.C."/>
            <person name="Benko-Iseppon A.M."/>
        </authorList>
    </citation>
    <scope>NUCLEOTIDE SEQUENCE [LARGE SCALE GENOMIC DNA]</scope>
    <source>
        <tissue evidence="3">Leaves</tissue>
    </source>
</reference>
<organism evidence="3 4">
    <name type="scientific">Stylosanthes scabra</name>
    <dbReference type="NCBI Taxonomy" id="79078"/>
    <lineage>
        <taxon>Eukaryota</taxon>
        <taxon>Viridiplantae</taxon>
        <taxon>Streptophyta</taxon>
        <taxon>Embryophyta</taxon>
        <taxon>Tracheophyta</taxon>
        <taxon>Spermatophyta</taxon>
        <taxon>Magnoliopsida</taxon>
        <taxon>eudicotyledons</taxon>
        <taxon>Gunneridae</taxon>
        <taxon>Pentapetalae</taxon>
        <taxon>rosids</taxon>
        <taxon>fabids</taxon>
        <taxon>Fabales</taxon>
        <taxon>Fabaceae</taxon>
        <taxon>Papilionoideae</taxon>
        <taxon>50 kb inversion clade</taxon>
        <taxon>dalbergioids sensu lato</taxon>
        <taxon>Dalbergieae</taxon>
        <taxon>Pterocarpus clade</taxon>
        <taxon>Stylosanthes</taxon>
    </lineage>
</organism>
<evidence type="ECO:0000256" key="1">
    <source>
        <dbReference type="SAM" id="Coils"/>
    </source>
</evidence>
<dbReference type="EMBL" id="JASCZI010211969">
    <property type="protein sequence ID" value="MED6197777.1"/>
    <property type="molecule type" value="Genomic_DNA"/>
</dbReference>
<accession>A0ABU6XIN1</accession>